<accession>A0ACB7CDX8</accession>
<proteinExistence type="predicted"/>
<reference evidence="1 2" key="1">
    <citation type="journal article" date="2021" name="Commun. Biol.">
        <title>Genomic insights into the host specific adaptation of the Pneumocystis genus.</title>
        <authorList>
            <person name="Cisse O.H."/>
            <person name="Ma L."/>
            <person name="Dekker J.P."/>
            <person name="Khil P.P."/>
            <person name="Youn J.-H."/>
            <person name="Brenchley J.M."/>
            <person name="Blair R."/>
            <person name="Pahar B."/>
            <person name="Chabe M."/>
            <person name="Van Rompay K.K.A."/>
            <person name="Keesler R."/>
            <person name="Sukura A."/>
            <person name="Hirsch V."/>
            <person name="Kutty G."/>
            <person name="Liu Y."/>
            <person name="Peng L."/>
            <person name="Chen J."/>
            <person name="Song J."/>
            <person name="Weissenbacher-Lang C."/>
            <person name="Xu J."/>
            <person name="Upham N.S."/>
            <person name="Stajich J.E."/>
            <person name="Cuomo C.A."/>
            <person name="Cushion M.T."/>
            <person name="Kovacs J.A."/>
        </authorList>
    </citation>
    <scope>NUCLEOTIDE SEQUENCE [LARGE SCALE GENOMIC DNA]</scope>
    <source>
        <strain evidence="1 2">RABM</strain>
    </source>
</reference>
<comment type="caution">
    <text evidence="1">The sequence shown here is derived from an EMBL/GenBank/DDBJ whole genome shotgun (WGS) entry which is preliminary data.</text>
</comment>
<protein>
    <submittedName>
        <fullName evidence="1">Uncharacterized protein</fullName>
    </submittedName>
</protein>
<keyword evidence="2" id="KW-1185">Reference proteome</keyword>
<evidence type="ECO:0000313" key="1">
    <source>
        <dbReference type="EMBL" id="KAG4305705.1"/>
    </source>
</evidence>
<name>A0ACB7CDX8_9ASCO</name>
<dbReference type="Proteomes" id="UP000768646">
    <property type="component" value="Unassembled WGS sequence"/>
</dbReference>
<evidence type="ECO:0000313" key="2">
    <source>
        <dbReference type="Proteomes" id="UP000768646"/>
    </source>
</evidence>
<sequence>MFKRFKGKEHIKGITQVKSSTQKILRAKIVECYPSLEPLMSEIFPKKSHLTLVKCEERICLYALNNEILFFQISEVIYPHLKLLHKYPDVFLKVQADKGVIKSILSGANLMCPGLTSKGGYCPENIEVENVVAIMIEGKEHAIAVGMAKMSSNDIKSINKGIGIENIHYIGDNLVIIYEIRLICLYVVVEFGIRLTVCILETFVSYK</sequence>
<organism evidence="1 2">
    <name type="scientific">Pneumocystis oryctolagi</name>
    <dbReference type="NCBI Taxonomy" id="42067"/>
    <lineage>
        <taxon>Eukaryota</taxon>
        <taxon>Fungi</taxon>
        <taxon>Dikarya</taxon>
        <taxon>Ascomycota</taxon>
        <taxon>Taphrinomycotina</taxon>
        <taxon>Pneumocystomycetes</taxon>
        <taxon>Pneumocystaceae</taxon>
        <taxon>Pneumocystis</taxon>
    </lineage>
</organism>
<gene>
    <name evidence="1" type="ORF">PORY_000615</name>
</gene>
<dbReference type="EMBL" id="JABTEG010000002">
    <property type="protein sequence ID" value="KAG4305705.1"/>
    <property type="molecule type" value="Genomic_DNA"/>
</dbReference>